<evidence type="ECO:0000259" key="1">
    <source>
        <dbReference type="Pfam" id="PF08044"/>
    </source>
</evidence>
<protein>
    <recommendedName>
        <fullName evidence="1">DUF1707 domain-containing protein</fullName>
    </recommendedName>
</protein>
<evidence type="ECO:0000313" key="2">
    <source>
        <dbReference type="EMBL" id="MDP9843822.1"/>
    </source>
</evidence>
<feature type="domain" description="DUF1707" evidence="1">
    <location>
        <begin position="12"/>
        <end position="64"/>
    </location>
</feature>
<dbReference type="Proteomes" id="UP001225356">
    <property type="component" value="Unassembled WGS sequence"/>
</dbReference>
<dbReference type="InterPro" id="IPR012551">
    <property type="entry name" value="DUF1707_SHOCT-like"/>
</dbReference>
<dbReference type="PANTHER" id="PTHR40763">
    <property type="entry name" value="MEMBRANE PROTEIN-RELATED"/>
    <property type="match status" value="1"/>
</dbReference>
<proteinExistence type="predicted"/>
<organism evidence="2 3">
    <name type="scientific">Streptosporangium lutulentum</name>
    <dbReference type="NCBI Taxonomy" id="1461250"/>
    <lineage>
        <taxon>Bacteria</taxon>
        <taxon>Bacillati</taxon>
        <taxon>Actinomycetota</taxon>
        <taxon>Actinomycetes</taxon>
        <taxon>Streptosporangiales</taxon>
        <taxon>Streptosporangiaceae</taxon>
        <taxon>Streptosporangium</taxon>
    </lineage>
</organism>
<reference evidence="2 3" key="1">
    <citation type="submission" date="2023-07" db="EMBL/GenBank/DDBJ databases">
        <title>Sequencing the genomes of 1000 actinobacteria strains.</title>
        <authorList>
            <person name="Klenk H.-P."/>
        </authorList>
    </citation>
    <scope>NUCLEOTIDE SEQUENCE [LARGE SCALE GENOMIC DNA]</scope>
    <source>
        <strain evidence="2 3">DSM 46740</strain>
    </source>
</reference>
<accession>A0ABT9QAM6</accession>
<dbReference type="PANTHER" id="PTHR40763:SF4">
    <property type="entry name" value="DUF1707 DOMAIN-CONTAINING PROTEIN"/>
    <property type="match status" value="1"/>
</dbReference>
<dbReference type="RefSeq" id="WP_307558212.1">
    <property type="nucleotide sequence ID" value="NZ_JAUSQU010000001.1"/>
</dbReference>
<gene>
    <name evidence="2" type="ORF">J2853_003033</name>
</gene>
<comment type="caution">
    <text evidence="2">The sequence shown here is derived from an EMBL/GenBank/DDBJ whole genome shotgun (WGS) entry which is preliminary data.</text>
</comment>
<name>A0ABT9QAM6_9ACTN</name>
<keyword evidence="3" id="KW-1185">Reference proteome</keyword>
<sequence length="204" mass="22047">MATLPDRDPREIRAADGDRDHTASILRNAAGDGRLTMEEFQERLSAVYTAKTYADLELLTRDLPDLTSPATAQNYTGRQSGAPTSTVAIGVMGGFKRVGRWRAPRNFTALAFWGGGQIDLREAVFTDREIKIRAFALMGGIEVIVPEDAEVFVNGIGFMGGFGHEASGVGRPNAPTIVVTGFAMMGGVDVKRKASKNKNRKLES</sequence>
<dbReference type="EMBL" id="JAUSQU010000001">
    <property type="protein sequence ID" value="MDP9843822.1"/>
    <property type="molecule type" value="Genomic_DNA"/>
</dbReference>
<evidence type="ECO:0000313" key="3">
    <source>
        <dbReference type="Proteomes" id="UP001225356"/>
    </source>
</evidence>
<dbReference type="Pfam" id="PF08044">
    <property type="entry name" value="DUF1707"/>
    <property type="match status" value="1"/>
</dbReference>